<dbReference type="Pfam" id="PF13414">
    <property type="entry name" value="TPR_11"/>
    <property type="match status" value="1"/>
</dbReference>
<feature type="transmembrane region" description="Helical" evidence="3">
    <location>
        <begin position="12"/>
        <end position="29"/>
    </location>
</feature>
<evidence type="ECO:0000256" key="3">
    <source>
        <dbReference type="SAM" id="Phobius"/>
    </source>
</evidence>
<keyword evidence="1" id="KW-0802">TPR repeat</keyword>
<dbReference type="SUPFAM" id="SSF81901">
    <property type="entry name" value="HCP-like"/>
    <property type="match status" value="1"/>
</dbReference>
<protein>
    <submittedName>
        <fullName evidence="4">Uncharacterized protein</fullName>
    </submittedName>
</protein>
<accession>A0A1G1WJ66</accession>
<feature type="transmembrane region" description="Helical" evidence="3">
    <location>
        <begin position="247"/>
        <end position="267"/>
    </location>
</feature>
<organism evidence="4 5">
    <name type="scientific">Candidatus Woykebacteria bacterium RIFCSPHIGHO2_01_FULL_39_12</name>
    <dbReference type="NCBI Taxonomy" id="1802599"/>
    <lineage>
        <taxon>Bacteria</taxon>
        <taxon>Candidatus Woykeibacteriota</taxon>
    </lineage>
</organism>
<feature type="transmembrane region" description="Helical" evidence="3">
    <location>
        <begin position="468"/>
        <end position="490"/>
    </location>
</feature>
<feature type="region of interest" description="Disordered" evidence="2">
    <location>
        <begin position="703"/>
        <end position="754"/>
    </location>
</feature>
<keyword evidence="3" id="KW-0472">Membrane</keyword>
<sequence>MRENVSLITTRVIQIGLVALAFLLPVFFVPTTSEFYNFNKTTLLTIGVAILFLLWGAKMVAEQRVRITRTPLDVPLLIFLIIYILATVFSLDPNVSLLGWHPVFFGSLPSVAAVVILYFLATTHLDSTYRTWVTYALVASASLLAVAGIAGFIGQPLFSANWAQARNWTAAGDLNKLAFFLAMAIPLTISAALFVKEALYRYLFYVLAGVQIVSFILINSIPAYIVIAAGLFFVLLLSPKVEIKSEIRTALGILGAVAVAVLLVVNVKGLADNILKPFIISEDKATTITKPITLPLSAAWQTSARAVAERPVFGYGPATYGLIFPSFKPVTLNQVNTNNLWNIRFDEPSSGILNLLATTGVAGTIAFVLVVIFLIRSLISFSAGSNLIRSNTHILFLQGSLVAFLVGFIFFDFSAITTVAFILLAAIFFTAIRDWGSSLADEVDLQLVELRSGALRTVEPSERSKPNALSWVLFVPALLIFVAAAIYIWGTYRAEVYYYQAIIASQDASKANETHQKLVDAIRANPYRDTYRRSLLLTDFALARALSQKGKLTDQEQNTLQTLVGEAIDQGRVATGYEGRSLGSFQIKKQAGTSSFNVANWESLAAVYASIGGEVRQNAAVHAINTFSQGLSLDPTNPRLYEALGNVYFNNGDTDNAIKNFELSIRSKGDYASGHYSLAQAVKKKGDNPTRVAAELDATLQLLPSDSPDRSRVKKELDEAIAAAKKATPQAQQQKPATLTQPQTPPLSTPSATP</sequence>
<keyword evidence="3" id="KW-1133">Transmembrane helix</keyword>
<feature type="transmembrane region" description="Helical" evidence="3">
    <location>
        <begin position="177"/>
        <end position="195"/>
    </location>
</feature>
<feature type="transmembrane region" description="Helical" evidence="3">
    <location>
        <begin position="352"/>
        <end position="375"/>
    </location>
</feature>
<evidence type="ECO:0000256" key="2">
    <source>
        <dbReference type="SAM" id="MobiDB-lite"/>
    </source>
</evidence>
<dbReference type="PROSITE" id="PS50005">
    <property type="entry name" value="TPR"/>
    <property type="match status" value="1"/>
</dbReference>
<feature type="transmembrane region" description="Helical" evidence="3">
    <location>
        <begin position="41"/>
        <end position="60"/>
    </location>
</feature>
<dbReference type="PANTHER" id="PTHR37422">
    <property type="entry name" value="TEICHURONIC ACID BIOSYNTHESIS PROTEIN TUAE"/>
    <property type="match status" value="1"/>
</dbReference>
<evidence type="ECO:0000313" key="4">
    <source>
        <dbReference type="EMBL" id="OGY27756.1"/>
    </source>
</evidence>
<comment type="caution">
    <text evidence="4">The sequence shown here is derived from an EMBL/GenBank/DDBJ whole genome shotgun (WGS) entry which is preliminary data.</text>
</comment>
<reference evidence="4 5" key="1">
    <citation type="journal article" date="2016" name="Nat. Commun.">
        <title>Thousands of microbial genomes shed light on interconnected biogeochemical processes in an aquifer system.</title>
        <authorList>
            <person name="Anantharaman K."/>
            <person name="Brown C.T."/>
            <person name="Hug L.A."/>
            <person name="Sharon I."/>
            <person name="Castelle C.J."/>
            <person name="Probst A.J."/>
            <person name="Thomas B.C."/>
            <person name="Singh A."/>
            <person name="Wilkins M.J."/>
            <person name="Karaoz U."/>
            <person name="Brodie E.L."/>
            <person name="Williams K.H."/>
            <person name="Hubbard S.S."/>
            <person name="Banfield J.F."/>
        </authorList>
    </citation>
    <scope>NUCLEOTIDE SEQUENCE [LARGE SCALE GENOMIC DNA]</scope>
</reference>
<dbReference type="InterPro" id="IPR051533">
    <property type="entry name" value="WaaL-like"/>
</dbReference>
<feature type="repeat" description="TPR" evidence="1">
    <location>
        <begin position="638"/>
        <end position="671"/>
    </location>
</feature>
<keyword evidence="3" id="KW-0812">Transmembrane</keyword>
<dbReference type="PANTHER" id="PTHR37422:SF13">
    <property type="entry name" value="LIPOPOLYSACCHARIDE BIOSYNTHESIS PROTEIN PA4999-RELATED"/>
    <property type="match status" value="1"/>
</dbReference>
<feature type="transmembrane region" description="Helical" evidence="3">
    <location>
        <begin position="103"/>
        <end position="121"/>
    </location>
</feature>
<feature type="compositionally biased region" description="Low complexity" evidence="2">
    <location>
        <begin position="722"/>
        <end position="742"/>
    </location>
</feature>
<proteinExistence type="predicted"/>
<feature type="transmembrane region" description="Helical" evidence="3">
    <location>
        <begin position="72"/>
        <end position="91"/>
    </location>
</feature>
<feature type="compositionally biased region" description="Basic and acidic residues" evidence="2">
    <location>
        <begin position="707"/>
        <end position="718"/>
    </location>
</feature>
<evidence type="ECO:0000313" key="5">
    <source>
        <dbReference type="Proteomes" id="UP000177900"/>
    </source>
</evidence>
<feature type="transmembrane region" description="Helical" evidence="3">
    <location>
        <begin position="202"/>
        <end position="235"/>
    </location>
</feature>
<dbReference type="InterPro" id="IPR019734">
    <property type="entry name" value="TPR_rpt"/>
</dbReference>
<dbReference type="SUPFAM" id="SSF48452">
    <property type="entry name" value="TPR-like"/>
    <property type="match status" value="1"/>
</dbReference>
<gene>
    <name evidence="4" type="ORF">A2864_00855</name>
</gene>
<feature type="compositionally biased region" description="Pro residues" evidence="2">
    <location>
        <begin position="743"/>
        <end position="754"/>
    </location>
</feature>
<name>A0A1G1WJ66_9BACT</name>
<dbReference type="Proteomes" id="UP000177900">
    <property type="component" value="Unassembled WGS sequence"/>
</dbReference>
<dbReference type="InterPro" id="IPR011990">
    <property type="entry name" value="TPR-like_helical_dom_sf"/>
</dbReference>
<dbReference type="AlphaFoldDB" id="A0A1G1WJ66"/>
<dbReference type="Gene3D" id="1.25.40.10">
    <property type="entry name" value="Tetratricopeptide repeat domain"/>
    <property type="match status" value="1"/>
</dbReference>
<evidence type="ECO:0000256" key="1">
    <source>
        <dbReference type="PROSITE-ProRule" id="PRU00339"/>
    </source>
</evidence>
<feature type="transmembrane region" description="Helical" evidence="3">
    <location>
        <begin position="133"/>
        <end position="157"/>
    </location>
</feature>
<dbReference type="EMBL" id="MHCV01000013">
    <property type="protein sequence ID" value="OGY27756.1"/>
    <property type="molecule type" value="Genomic_DNA"/>
</dbReference>
<feature type="transmembrane region" description="Helical" evidence="3">
    <location>
        <begin position="395"/>
        <end position="428"/>
    </location>
</feature>